<dbReference type="CDD" id="cd13558">
    <property type="entry name" value="PBP2_SsuA_like_2"/>
    <property type="match status" value="1"/>
</dbReference>
<comment type="similarity">
    <text evidence="1">Belongs to the bacterial solute-binding protein SsuA/TauA family.</text>
</comment>
<dbReference type="PANTHER" id="PTHR30024:SF48">
    <property type="entry name" value="ABC TRANSPORTER SUBSTRATE-BINDING PROTEIN"/>
    <property type="match status" value="1"/>
</dbReference>
<keyword evidence="5" id="KW-1185">Reference proteome</keyword>
<dbReference type="EMBL" id="JBBEGM010000003">
    <property type="protein sequence ID" value="MEJ2861624.1"/>
    <property type="molecule type" value="Genomic_DNA"/>
</dbReference>
<feature type="signal peptide" evidence="2">
    <location>
        <begin position="1"/>
        <end position="19"/>
    </location>
</feature>
<gene>
    <name evidence="4" type="ORF">WCD58_10675</name>
</gene>
<dbReference type="InterPro" id="IPR001638">
    <property type="entry name" value="Solute-binding_3/MltF_N"/>
</dbReference>
<feature type="chain" id="PRO_5046631004" evidence="2">
    <location>
        <begin position="20"/>
        <end position="326"/>
    </location>
</feature>
<protein>
    <submittedName>
        <fullName evidence="4">ABC transporter substrate-binding protein</fullName>
    </submittedName>
</protein>
<sequence>MRRSALLLLGMLLVLTGCSSVPRERPPVQPPADPAALAGVTLRVGDQKGGSQSLLRAAGLLDTPYRLQWSTFTAGPPLIEAARAGAIDVGQTGNTPAIFAAAARARVQLISASQGNVTSDAILVAPDAPIRDVAGLRGKRIAVGKGTSAHGQLLYTLRAAGLTLDDVDLTYLQPSDAYAAFRQGQVDAWATWDPYTAQAQLETGARVLADGEGTANGYSFLVASNAALADPAHQAALADFTQRLREAMRYSDTHRDQRAETWAQETKLPLPVTRLAASRGPDLPVPLDDRLVRSQQDLADAFTEAGVIPGRVGFADFVDRRFEDRS</sequence>
<dbReference type="NCBIfam" id="TIGR01728">
    <property type="entry name" value="SsuA_fam"/>
    <property type="match status" value="1"/>
</dbReference>
<dbReference type="PANTHER" id="PTHR30024">
    <property type="entry name" value="ALIPHATIC SULFONATES-BINDING PROTEIN-RELATED"/>
    <property type="match status" value="1"/>
</dbReference>
<feature type="domain" description="Solute-binding protein family 3/N-terminal" evidence="3">
    <location>
        <begin position="41"/>
        <end position="266"/>
    </location>
</feature>
<evidence type="ECO:0000256" key="1">
    <source>
        <dbReference type="ARBA" id="ARBA00010742"/>
    </source>
</evidence>
<dbReference type="InterPro" id="IPR010067">
    <property type="entry name" value="ABC_SsuA_sub-bd"/>
</dbReference>
<evidence type="ECO:0000313" key="5">
    <source>
        <dbReference type="Proteomes" id="UP001369736"/>
    </source>
</evidence>
<organism evidence="4 5">
    <name type="scientific">Actinomycetospora flava</name>
    <dbReference type="NCBI Taxonomy" id="3129232"/>
    <lineage>
        <taxon>Bacteria</taxon>
        <taxon>Bacillati</taxon>
        <taxon>Actinomycetota</taxon>
        <taxon>Actinomycetes</taxon>
        <taxon>Pseudonocardiales</taxon>
        <taxon>Pseudonocardiaceae</taxon>
        <taxon>Actinomycetospora</taxon>
    </lineage>
</organism>
<evidence type="ECO:0000256" key="2">
    <source>
        <dbReference type="SAM" id="SignalP"/>
    </source>
</evidence>
<dbReference type="RefSeq" id="WP_337702477.1">
    <property type="nucleotide sequence ID" value="NZ_JBBEGM010000003.1"/>
</dbReference>
<reference evidence="4 5" key="1">
    <citation type="submission" date="2024-03" db="EMBL/GenBank/DDBJ databases">
        <title>Actinomycetospora sp. OC33-EN07, a novel actinomycete isolated from wild orchid (Aerides multiflora).</title>
        <authorList>
            <person name="Suriyachadkun C."/>
        </authorList>
    </citation>
    <scope>NUCLEOTIDE SEQUENCE [LARGE SCALE GENOMIC DNA]</scope>
    <source>
        <strain evidence="4 5">OC33-EN07</strain>
    </source>
</reference>
<evidence type="ECO:0000313" key="4">
    <source>
        <dbReference type="EMBL" id="MEJ2861624.1"/>
    </source>
</evidence>
<dbReference type="SUPFAM" id="SSF53850">
    <property type="entry name" value="Periplasmic binding protein-like II"/>
    <property type="match status" value="1"/>
</dbReference>
<name>A0ABU8M2P2_9PSEU</name>
<dbReference type="Gene3D" id="3.40.190.10">
    <property type="entry name" value="Periplasmic binding protein-like II"/>
    <property type="match status" value="2"/>
</dbReference>
<dbReference type="Pfam" id="PF13379">
    <property type="entry name" value="NMT1_2"/>
    <property type="match status" value="1"/>
</dbReference>
<dbReference type="Proteomes" id="UP001369736">
    <property type="component" value="Unassembled WGS sequence"/>
</dbReference>
<comment type="caution">
    <text evidence="4">The sequence shown here is derived from an EMBL/GenBank/DDBJ whole genome shotgun (WGS) entry which is preliminary data.</text>
</comment>
<keyword evidence="2" id="KW-0732">Signal</keyword>
<dbReference type="SMART" id="SM00062">
    <property type="entry name" value="PBPb"/>
    <property type="match status" value="1"/>
</dbReference>
<evidence type="ECO:0000259" key="3">
    <source>
        <dbReference type="SMART" id="SM00062"/>
    </source>
</evidence>
<proteinExistence type="inferred from homology"/>
<accession>A0ABU8M2P2</accession>
<dbReference type="PROSITE" id="PS51257">
    <property type="entry name" value="PROKAR_LIPOPROTEIN"/>
    <property type="match status" value="1"/>
</dbReference>